<evidence type="ECO:0000313" key="1">
    <source>
        <dbReference type="EMBL" id="MBG6140485.1"/>
    </source>
</evidence>
<accession>A0A8J7GMG7</accession>
<dbReference type="Proteomes" id="UP000622552">
    <property type="component" value="Unassembled WGS sequence"/>
</dbReference>
<reference evidence="1" key="1">
    <citation type="submission" date="2020-11" db="EMBL/GenBank/DDBJ databases">
        <title>Sequencing the genomes of 1000 actinobacteria strains.</title>
        <authorList>
            <person name="Klenk H.-P."/>
        </authorList>
    </citation>
    <scope>NUCLEOTIDE SEQUENCE</scope>
    <source>
        <strain evidence="1">DSM 45356</strain>
    </source>
</reference>
<proteinExistence type="predicted"/>
<gene>
    <name evidence="1" type="ORF">IW245_006679</name>
</gene>
<evidence type="ECO:0000313" key="2">
    <source>
        <dbReference type="Proteomes" id="UP000622552"/>
    </source>
</evidence>
<name>A0A8J7GMG7_9ACTN</name>
<dbReference type="RefSeq" id="WP_197007023.1">
    <property type="nucleotide sequence ID" value="NZ_BONS01000005.1"/>
</dbReference>
<keyword evidence="2" id="KW-1185">Reference proteome</keyword>
<dbReference type="AlphaFoldDB" id="A0A8J7GMG7"/>
<organism evidence="1 2">
    <name type="scientific">Longispora fulva</name>
    <dbReference type="NCBI Taxonomy" id="619741"/>
    <lineage>
        <taxon>Bacteria</taxon>
        <taxon>Bacillati</taxon>
        <taxon>Actinomycetota</taxon>
        <taxon>Actinomycetes</taxon>
        <taxon>Micromonosporales</taxon>
        <taxon>Micromonosporaceae</taxon>
        <taxon>Longispora</taxon>
    </lineage>
</organism>
<dbReference type="EMBL" id="JADOUF010000001">
    <property type="protein sequence ID" value="MBG6140485.1"/>
    <property type="molecule type" value="Genomic_DNA"/>
</dbReference>
<protein>
    <submittedName>
        <fullName evidence="1">Uncharacterized protein</fullName>
    </submittedName>
</protein>
<sequence>MTTWKILKQDALPDGRLVELRYREFGAGRTKVRKWEIYVGNFRVDYAVNETDAEHNYHLALSGSRLNGRSEPVLTSCPDECPECGIDLKGDGYPLNHKTDEGNLCLFAWVNWI</sequence>
<comment type="caution">
    <text evidence="1">The sequence shown here is derived from an EMBL/GenBank/DDBJ whole genome shotgun (WGS) entry which is preliminary data.</text>
</comment>